<sequence length="93" mass="10000">MSLLRCSKRLNVLSTCRNTYPAAHGTSVKASSLLTLKAKAVVSLTQKAAAKRDTELLVREAVVSSAVGSSFDIIWTSINKFTNIASMTNNLAR</sequence>
<organism evidence="1 2">
    <name type="scientific">Dreissena polymorpha</name>
    <name type="common">Zebra mussel</name>
    <name type="synonym">Mytilus polymorpha</name>
    <dbReference type="NCBI Taxonomy" id="45954"/>
    <lineage>
        <taxon>Eukaryota</taxon>
        <taxon>Metazoa</taxon>
        <taxon>Spiralia</taxon>
        <taxon>Lophotrochozoa</taxon>
        <taxon>Mollusca</taxon>
        <taxon>Bivalvia</taxon>
        <taxon>Autobranchia</taxon>
        <taxon>Heteroconchia</taxon>
        <taxon>Euheterodonta</taxon>
        <taxon>Imparidentia</taxon>
        <taxon>Neoheterodontei</taxon>
        <taxon>Myida</taxon>
        <taxon>Dreissenoidea</taxon>
        <taxon>Dreissenidae</taxon>
        <taxon>Dreissena</taxon>
    </lineage>
</organism>
<dbReference type="EMBL" id="JAIWYP010000007">
    <property type="protein sequence ID" value="KAH3794713.1"/>
    <property type="molecule type" value="Genomic_DNA"/>
</dbReference>
<comment type="caution">
    <text evidence="1">The sequence shown here is derived from an EMBL/GenBank/DDBJ whole genome shotgun (WGS) entry which is preliminary data.</text>
</comment>
<dbReference type="AlphaFoldDB" id="A0A9D4FC50"/>
<name>A0A9D4FC50_DREPO</name>
<reference evidence="1" key="1">
    <citation type="journal article" date="2019" name="bioRxiv">
        <title>The Genome of the Zebra Mussel, Dreissena polymorpha: A Resource for Invasive Species Research.</title>
        <authorList>
            <person name="McCartney M.A."/>
            <person name="Auch B."/>
            <person name="Kono T."/>
            <person name="Mallez S."/>
            <person name="Zhang Y."/>
            <person name="Obille A."/>
            <person name="Becker A."/>
            <person name="Abrahante J.E."/>
            <person name="Garbe J."/>
            <person name="Badalamenti J.P."/>
            <person name="Herman A."/>
            <person name="Mangelson H."/>
            <person name="Liachko I."/>
            <person name="Sullivan S."/>
            <person name="Sone E.D."/>
            <person name="Koren S."/>
            <person name="Silverstein K.A.T."/>
            <person name="Beckman K.B."/>
            <person name="Gohl D.M."/>
        </authorList>
    </citation>
    <scope>NUCLEOTIDE SEQUENCE</scope>
    <source>
        <strain evidence="1">Duluth1</strain>
        <tissue evidence="1">Whole animal</tissue>
    </source>
</reference>
<gene>
    <name evidence="1" type="ORF">DPMN_148251</name>
</gene>
<evidence type="ECO:0000313" key="1">
    <source>
        <dbReference type="EMBL" id="KAH3794713.1"/>
    </source>
</evidence>
<accession>A0A9D4FC50</accession>
<protein>
    <submittedName>
        <fullName evidence="1">Uncharacterized protein</fullName>
    </submittedName>
</protein>
<keyword evidence="2" id="KW-1185">Reference proteome</keyword>
<evidence type="ECO:0000313" key="2">
    <source>
        <dbReference type="Proteomes" id="UP000828390"/>
    </source>
</evidence>
<reference evidence="1" key="2">
    <citation type="submission" date="2020-11" db="EMBL/GenBank/DDBJ databases">
        <authorList>
            <person name="McCartney M.A."/>
            <person name="Auch B."/>
            <person name="Kono T."/>
            <person name="Mallez S."/>
            <person name="Becker A."/>
            <person name="Gohl D.M."/>
            <person name="Silverstein K.A.T."/>
            <person name="Koren S."/>
            <person name="Bechman K.B."/>
            <person name="Herman A."/>
            <person name="Abrahante J.E."/>
            <person name="Garbe J."/>
        </authorList>
    </citation>
    <scope>NUCLEOTIDE SEQUENCE</scope>
    <source>
        <strain evidence="1">Duluth1</strain>
        <tissue evidence="1">Whole animal</tissue>
    </source>
</reference>
<proteinExistence type="predicted"/>
<dbReference type="Proteomes" id="UP000828390">
    <property type="component" value="Unassembled WGS sequence"/>
</dbReference>